<dbReference type="KEGG" id="doe:DENOEST_1456"/>
<keyword evidence="2" id="KW-0732">Signal</keyword>
<dbReference type="Pfam" id="PF11304">
    <property type="entry name" value="DUF3106"/>
    <property type="match status" value="1"/>
</dbReference>
<protein>
    <recommendedName>
        <fullName evidence="5">Transmembrane protein</fullName>
    </recommendedName>
</protein>
<dbReference type="Proteomes" id="UP000515733">
    <property type="component" value="Chromosome"/>
</dbReference>
<dbReference type="InterPro" id="IPR021455">
    <property type="entry name" value="DUF3106"/>
</dbReference>
<feature type="signal peptide" evidence="2">
    <location>
        <begin position="1"/>
        <end position="19"/>
    </location>
</feature>
<reference evidence="3 4" key="1">
    <citation type="submission" date="2020-03" db="EMBL/GenBank/DDBJ databases">
        <authorList>
            <consortium name="Genoscope - CEA"/>
            <person name="William W."/>
        </authorList>
    </citation>
    <scope>NUCLEOTIDE SEQUENCE [LARGE SCALE GENOMIC DNA]</scope>
    <source>
        <strain evidence="4">DSM 16959</strain>
    </source>
</reference>
<sequence>MVKSLLAGLAFCLVSVTYAAVPSLTPPAWKELTPQQRQILQPLAEDWDGMASFRRKKWMGIAKRYSQLTPEEQQRMQRRMKTWARLPSEERRIAREKFKKLQKVTQEKRESIKLRWEQYMELPDEEKQRLKQQALRRPLGRSLMGHSLSPMFVRPDIPKDAVSSPPPLPLPAPPKARKPKAGAKAPARNDVPLAPPSPTMP</sequence>
<feature type="chain" id="PRO_5043658162" description="Transmembrane protein" evidence="2">
    <location>
        <begin position="20"/>
        <end position="201"/>
    </location>
</feature>
<accession>A0A6S6XRM1</accession>
<feature type="compositionally biased region" description="Pro residues" evidence="1">
    <location>
        <begin position="164"/>
        <end position="174"/>
    </location>
</feature>
<evidence type="ECO:0008006" key="5">
    <source>
        <dbReference type="Google" id="ProtNLM"/>
    </source>
</evidence>
<evidence type="ECO:0000313" key="4">
    <source>
        <dbReference type="Proteomes" id="UP000515733"/>
    </source>
</evidence>
<keyword evidence="4" id="KW-1185">Reference proteome</keyword>
<dbReference type="OrthoDB" id="9796567at2"/>
<evidence type="ECO:0000256" key="1">
    <source>
        <dbReference type="SAM" id="MobiDB-lite"/>
    </source>
</evidence>
<evidence type="ECO:0000256" key="2">
    <source>
        <dbReference type="SAM" id="SignalP"/>
    </source>
</evidence>
<organism evidence="3 4">
    <name type="scientific">Denitratisoma oestradiolicum</name>
    <dbReference type="NCBI Taxonomy" id="311182"/>
    <lineage>
        <taxon>Bacteria</taxon>
        <taxon>Pseudomonadati</taxon>
        <taxon>Pseudomonadota</taxon>
        <taxon>Betaproteobacteria</taxon>
        <taxon>Nitrosomonadales</taxon>
        <taxon>Sterolibacteriaceae</taxon>
        <taxon>Denitratisoma</taxon>
    </lineage>
</organism>
<name>A0A6S6XRM1_9PROT</name>
<proteinExistence type="predicted"/>
<dbReference type="EMBL" id="LR778301">
    <property type="protein sequence ID" value="CAB1368621.1"/>
    <property type="molecule type" value="Genomic_DNA"/>
</dbReference>
<evidence type="ECO:0000313" key="3">
    <source>
        <dbReference type="EMBL" id="CAB1368621.1"/>
    </source>
</evidence>
<gene>
    <name evidence="3" type="ORF">DENOEST_1456</name>
</gene>
<feature type="region of interest" description="Disordered" evidence="1">
    <location>
        <begin position="146"/>
        <end position="201"/>
    </location>
</feature>
<dbReference type="AlphaFoldDB" id="A0A6S6XRM1"/>